<keyword evidence="2" id="KW-1185">Reference proteome</keyword>
<sequence>MNFRSFWNDRKWDGPLKVALEMELSRIKIPTRRGKTIEKYFADLHDYATTFALRKISFLDEFERKNGITFSERYRRKYLATCFDSYCEDLQKVVFGFLEVIYPFILFDSRDKKSEVELAEVCSKRFEEVFERWFLEPLRTYMEVILRDPVWSTEHSRKFRRMHDDICRSIRKKGIREIRKFFSGLSEKELLDNAEKFKEFREKLRSEGFDC</sequence>
<organism evidence="1 2">
    <name type="scientific">Thermodesulforhabdus norvegica</name>
    <dbReference type="NCBI Taxonomy" id="39841"/>
    <lineage>
        <taxon>Bacteria</taxon>
        <taxon>Pseudomonadati</taxon>
        <taxon>Thermodesulfobacteriota</taxon>
        <taxon>Syntrophobacteria</taxon>
        <taxon>Syntrophobacterales</taxon>
        <taxon>Thermodesulforhabdaceae</taxon>
        <taxon>Thermodesulforhabdus</taxon>
    </lineage>
</organism>
<reference evidence="1 2" key="1">
    <citation type="submission" date="2016-10" db="EMBL/GenBank/DDBJ databases">
        <authorList>
            <person name="de Groot N.N."/>
        </authorList>
    </citation>
    <scope>NUCLEOTIDE SEQUENCE [LARGE SCALE GENOMIC DNA]</scope>
    <source>
        <strain evidence="1 2">DSM 9990</strain>
    </source>
</reference>
<dbReference type="Proteomes" id="UP000199611">
    <property type="component" value="Unassembled WGS sequence"/>
</dbReference>
<proteinExistence type="predicted"/>
<protein>
    <submittedName>
        <fullName evidence="1">Uncharacterized protein</fullName>
    </submittedName>
</protein>
<accession>A0A1I4UCN6</accession>
<gene>
    <name evidence="1" type="ORF">SAMN05660836_01777</name>
</gene>
<dbReference type="EMBL" id="FOUU01000005">
    <property type="protein sequence ID" value="SFM86580.1"/>
    <property type="molecule type" value="Genomic_DNA"/>
</dbReference>
<evidence type="ECO:0000313" key="2">
    <source>
        <dbReference type="Proteomes" id="UP000199611"/>
    </source>
</evidence>
<dbReference type="OrthoDB" id="5508710at2"/>
<name>A0A1I4UCN6_9BACT</name>
<dbReference type="RefSeq" id="WP_093395116.1">
    <property type="nucleotide sequence ID" value="NZ_FOUU01000005.1"/>
</dbReference>
<evidence type="ECO:0000313" key="1">
    <source>
        <dbReference type="EMBL" id="SFM86580.1"/>
    </source>
</evidence>
<dbReference type="AlphaFoldDB" id="A0A1I4UCN6"/>